<evidence type="ECO:0000313" key="1">
    <source>
        <dbReference type="EMBL" id="GCE63804.1"/>
    </source>
</evidence>
<gene>
    <name evidence="1" type="ORF">MHSWG343_08110</name>
</gene>
<accession>A0A478FRV6</accession>
<name>A0A478FRV6_9MOLU</name>
<dbReference type="AlphaFoldDB" id="A0A478FRV6"/>
<reference evidence="1 2" key="1">
    <citation type="submission" date="2019-01" db="EMBL/GenBank/DDBJ databases">
        <title>Draft genome sequences of Candidatus Mycoplasma haemohominis SWG34-3 identified from a patient with pyrexia, anemia and liver dysfunction.</title>
        <authorList>
            <person name="Sekizuka T."/>
            <person name="Hattori N."/>
            <person name="Katano H."/>
            <person name="Takuma T."/>
            <person name="Ito T."/>
            <person name="Arai N."/>
            <person name="Yanai R."/>
            <person name="Ishii S."/>
            <person name="Miura Y."/>
            <person name="Tokunaga T."/>
            <person name="Watanabe H."/>
            <person name="Nomura N."/>
            <person name="Eguchi J."/>
            <person name="Arai T."/>
            <person name="Hasegawa H."/>
            <person name="Nakamaki T."/>
            <person name="Wakita T."/>
            <person name="Niki Y."/>
            <person name="Kuroda M."/>
        </authorList>
    </citation>
    <scope>NUCLEOTIDE SEQUENCE [LARGE SCALE GENOMIC DNA]</scope>
    <source>
        <strain evidence="1">SWG34-3</strain>
    </source>
</reference>
<organism evidence="1 2">
    <name type="scientific">Candidatus Mycoplasma haematohominis</name>
    <dbReference type="NCBI Taxonomy" id="1494318"/>
    <lineage>
        <taxon>Bacteria</taxon>
        <taxon>Bacillati</taxon>
        <taxon>Mycoplasmatota</taxon>
        <taxon>Mollicutes</taxon>
        <taxon>Mycoplasmataceae</taxon>
        <taxon>Mycoplasma</taxon>
    </lineage>
</organism>
<evidence type="ECO:0000313" key="2">
    <source>
        <dbReference type="Proteomes" id="UP000324831"/>
    </source>
</evidence>
<comment type="caution">
    <text evidence="1">The sequence shown here is derived from an EMBL/GenBank/DDBJ whole genome shotgun (WGS) entry which is preliminary data.</text>
</comment>
<dbReference type="EMBL" id="BIMN01000004">
    <property type="protein sequence ID" value="GCE63804.1"/>
    <property type="molecule type" value="Genomic_DNA"/>
</dbReference>
<sequence>MNPAKLGAITAASVVAVGGTGYGVFHWFSGEVVVVLSKTSNFDSTYSEDKHIGKRYGNYLVAPFGGVIEGSKSENRGWWKRAYERWSNDSSVTTTSLSSEFGKDNVKSGYKTEKEKGTNDDKSLNKVCKSVYLKKQDDHLDPKANSTDNKHKLWNDLWKYCSVLEGVPELLNATTDNTTFLKKEEFKHKAVAVTYANSKATDRFWEIRNDEFFGADGKNGLGHGISDSIFATLYGKKSSRNENDTVKNICKEAYEREISKAQEANKPKIKEEEIKKFCYLFPEK</sequence>
<protein>
    <submittedName>
        <fullName evidence="1">Uncharacterized protein</fullName>
    </submittedName>
</protein>
<dbReference type="Proteomes" id="UP000324831">
    <property type="component" value="Unassembled WGS sequence"/>
</dbReference>
<proteinExistence type="predicted"/>